<proteinExistence type="predicted"/>
<sequence length="49" mass="5651">MSTEQQSCQEIESSSVRWLEYFESAILPSVASHANIHHPTRPHFGCFFK</sequence>
<organism evidence="1 2">
    <name type="scientific">Rattus norvegicus</name>
    <name type="common">Rat</name>
    <dbReference type="NCBI Taxonomy" id="10116"/>
    <lineage>
        <taxon>Eukaryota</taxon>
        <taxon>Metazoa</taxon>
        <taxon>Chordata</taxon>
        <taxon>Craniata</taxon>
        <taxon>Vertebrata</taxon>
        <taxon>Euteleostomi</taxon>
        <taxon>Mammalia</taxon>
        <taxon>Eutheria</taxon>
        <taxon>Euarchontoglires</taxon>
        <taxon>Glires</taxon>
        <taxon>Rodentia</taxon>
        <taxon>Myomorpha</taxon>
        <taxon>Muroidea</taxon>
        <taxon>Muridae</taxon>
        <taxon>Murinae</taxon>
        <taxon>Rattus</taxon>
    </lineage>
</organism>
<reference evidence="1 2" key="1">
    <citation type="submission" date="2005-09" db="EMBL/GenBank/DDBJ databases">
        <authorList>
            <person name="Mural R.J."/>
            <person name="Li P.W."/>
            <person name="Adams M.D."/>
            <person name="Amanatides P.G."/>
            <person name="Baden-Tillson H."/>
            <person name="Barnstead M."/>
            <person name="Chin S.H."/>
            <person name="Dew I."/>
            <person name="Evans C.A."/>
            <person name="Ferriera S."/>
            <person name="Flanigan M."/>
            <person name="Fosler C."/>
            <person name="Glodek A."/>
            <person name="Gu Z."/>
            <person name="Holt R.A."/>
            <person name="Jennings D."/>
            <person name="Kraft C.L."/>
            <person name="Lu F."/>
            <person name="Nguyen T."/>
            <person name="Nusskern D.R."/>
            <person name="Pfannkoch C.M."/>
            <person name="Sitter C."/>
            <person name="Sutton G.G."/>
            <person name="Venter J.C."/>
            <person name="Wang Z."/>
            <person name="Woodage T."/>
            <person name="Zheng X.H."/>
            <person name="Zhong F."/>
        </authorList>
    </citation>
    <scope>NUCLEOTIDE SEQUENCE [LARGE SCALE GENOMIC DNA]</scope>
    <source>
        <strain>BN</strain>
        <strain evidence="2">Sprague-Dawley</strain>
    </source>
</reference>
<name>A6IDQ5_RAT</name>
<dbReference type="EMBL" id="CH473958">
    <property type="protein sequence ID" value="EDM09242.1"/>
    <property type="molecule type" value="Genomic_DNA"/>
</dbReference>
<dbReference type="Proteomes" id="UP000234681">
    <property type="component" value="Chromosome 13"/>
</dbReference>
<evidence type="ECO:0000313" key="1">
    <source>
        <dbReference type="EMBL" id="EDM09242.1"/>
    </source>
</evidence>
<protein>
    <submittedName>
        <fullName evidence="1">RCG46050</fullName>
    </submittedName>
</protein>
<accession>A6IDQ5</accession>
<gene>
    <name evidence="1" type="ORF">rCG_46050</name>
</gene>
<dbReference type="AlphaFoldDB" id="A6IDQ5"/>
<evidence type="ECO:0000313" key="2">
    <source>
        <dbReference type="Proteomes" id="UP000234681"/>
    </source>
</evidence>